<protein>
    <submittedName>
        <fullName evidence="10">Putative anaphase promoting complex cdc20 cdh1 and ama1 subunit</fullName>
    </submittedName>
</protein>
<dbReference type="PROSITE" id="PS50294">
    <property type="entry name" value="WD_REPEATS_REGION"/>
    <property type="match status" value="2"/>
</dbReference>
<evidence type="ECO:0000256" key="4">
    <source>
        <dbReference type="ARBA" id="ARBA00022737"/>
    </source>
</evidence>
<dbReference type="Pfam" id="PF24807">
    <property type="entry name" value="WD40_CDC20-Fz"/>
    <property type="match status" value="1"/>
</dbReference>
<accession>A0A6M2DIJ8</accession>
<dbReference type="InterPro" id="IPR015943">
    <property type="entry name" value="WD40/YVTN_repeat-like_dom_sf"/>
</dbReference>
<dbReference type="InterPro" id="IPR036322">
    <property type="entry name" value="WD40_repeat_dom_sf"/>
</dbReference>
<organism evidence="10">
    <name type="scientific">Xenopsylla cheopis</name>
    <name type="common">Oriental rat flea</name>
    <name type="synonym">Pulex cheopis</name>
    <dbReference type="NCBI Taxonomy" id="163159"/>
    <lineage>
        <taxon>Eukaryota</taxon>
        <taxon>Metazoa</taxon>
        <taxon>Ecdysozoa</taxon>
        <taxon>Arthropoda</taxon>
        <taxon>Hexapoda</taxon>
        <taxon>Insecta</taxon>
        <taxon>Pterygota</taxon>
        <taxon>Neoptera</taxon>
        <taxon>Endopterygota</taxon>
        <taxon>Siphonaptera</taxon>
        <taxon>Pulicidae</taxon>
        <taxon>Xenopsyllinae</taxon>
        <taxon>Xenopsylla</taxon>
    </lineage>
</organism>
<dbReference type="GO" id="GO:0051301">
    <property type="term" value="P:cell division"/>
    <property type="evidence" value="ECO:0007669"/>
    <property type="project" value="UniProtKB-KW"/>
</dbReference>
<keyword evidence="2 7" id="KW-0853">WD repeat</keyword>
<evidence type="ECO:0000313" key="10">
    <source>
        <dbReference type="EMBL" id="NOV46139.1"/>
    </source>
</evidence>
<feature type="domain" description="CDC20/Fizzy WD40" evidence="9">
    <location>
        <begin position="199"/>
        <end position="494"/>
    </location>
</feature>
<keyword evidence="3" id="KW-0132">Cell division</keyword>
<evidence type="ECO:0000256" key="7">
    <source>
        <dbReference type="PROSITE-ProRule" id="PRU00221"/>
    </source>
</evidence>
<dbReference type="GO" id="GO:0005680">
    <property type="term" value="C:anaphase-promoting complex"/>
    <property type="evidence" value="ECO:0007669"/>
    <property type="project" value="TreeGrafter"/>
</dbReference>
<feature type="compositionally biased region" description="Low complexity" evidence="8">
    <location>
        <begin position="82"/>
        <end position="96"/>
    </location>
</feature>
<dbReference type="CDD" id="cd00200">
    <property type="entry name" value="WD40"/>
    <property type="match status" value="1"/>
</dbReference>
<comment type="similarity">
    <text evidence="1">Belongs to the WD repeat CDC20/Fizzy family.</text>
</comment>
<dbReference type="Gene3D" id="2.130.10.10">
    <property type="entry name" value="YVTN repeat-like/Quinoprotein amine dehydrogenase"/>
    <property type="match status" value="1"/>
</dbReference>
<evidence type="ECO:0000259" key="9">
    <source>
        <dbReference type="Pfam" id="PF24807"/>
    </source>
</evidence>
<proteinExistence type="inferred from homology"/>
<dbReference type="PANTHER" id="PTHR19918:SF8">
    <property type="entry name" value="FI02843P"/>
    <property type="match status" value="1"/>
</dbReference>
<evidence type="ECO:0000256" key="1">
    <source>
        <dbReference type="ARBA" id="ARBA00006445"/>
    </source>
</evidence>
<dbReference type="InterPro" id="IPR056150">
    <property type="entry name" value="WD40_CDC20-Fz"/>
</dbReference>
<name>A0A6M2DIJ8_XENCH</name>
<dbReference type="GO" id="GO:1990757">
    <property type="term" value="F:ubiquitin ligase activator activity"/>
    <property type="evidence" value="ECO:0007669"/>
    <property type="project" value="TreeGrafter"/>
</dbReference>
<dbReference type="PROSITE" id="PS50082">
    <property type="entry name" value="WD_REPEATS_2"/>
    <property type="match status" value="3"/>
</dbReference>
<dbReference type="SUPFAM" id="SSF50978">
    <property type="entry name" value="WD40 repeat-like"/>
    <property type="match status" value="1"/>
</dbReference>
<evidence type="ECO:0000256" key="6">
    <source>
        <dbReference type="ARBA" id="ARBA00023306"/>
    </source>
</evidence>
<feature type="region of interest" description="Disordered" evidence="8">
    <location>
        <begin position="31"/>
        <end position="101"/>
    </location>
</feature>
<sequence length="523" mass="57782">MAQFNYLNEFNNIMSFDGAITKGPLPRWQKKELDASTNSSTGNISRQKLSISQQCNASVSSKTPSKHKQGNNKKSPSKTPKKCSSTPTPSKLTKTPIGDRFIPSRANSNFELGHFKFNQSSQENGEDKVISSRECEMQRHVNKALGSNPNQRILAYSNKAPAAPDSHQNPLKVVYSQTRTPASAKAGTRYIPHAPDRILDAPEIIDDYYLNLLDWSPDNILAVALGNQVFLWHAEIGSTEELLEYEGNEHVCSLAWVGQGNHLAVGTSEGSVEVWDCNHMKRLRIMSGHIGRVGSLSWNNYVISSGSRTGNIIHSDVRQREHLISNIEAHTQEVCGLKWSPDGRYLASGGNDNILNVWSAVRGQCYGEETPLHVFNSHQAAVKAIAWCPWQMNILASGGGTADRCIKIWNVSNGNNISSTDTHSQVCALCWAPHYKELVSGHGFTDNQLIIWKFPAMTKQAELRGHTARVLNLAISPDGTTVMSAGADETLRLWKCFIPDPLKKKAGAESKSKQSLILRQCIR</sequence>
<keyword evidence="4" id="KW-0677">Repeat</keyword>
<evidence type="ECO:0000256" key="5">
    <source>
        <dbReference type="ARBA" id="ARBA00022776"/>
    </source>
</evidence>
<evidence type="ECO:0000256" key="8">
    <source>
        <dbReference type="SAM" id="MobiDB-lite"/>
    </source>
</evidence>
<dbReference type="PANTHER" id="PTHR19918">
    <property type="entry name" value="CELL DIVISION CYCLE 20 CDC20 FIZZY -RELATED"/>
    <property type="match status" value="1"/>
</dbReference>
<feature type="repeat" description="WD" evidence="7">
    <location>
        <begin position="463"/>
        <end position="495"/>
    </location>
</feature>
<evidence type="ECO:0000256" key="2">
    <source>
        <dbReference type="ARBA" id="ARBA00022574"/>
    </source>
</evidence>
<feature type="compositionally biased region" description="Polar residues" evidence="8">
    <location>
        <begin position="35"/>
        <end position="63"/>
    </location>
</feature>
<feature type="compositionally biased region" description="Basic residues" evidence="8">
    <location>
        <begin position="64"/>
        <end position="81"/>
    </location>
</feature>
<dbReference type="InterPro" id="IPR033010">
    <property type="entry name" value="Cdc20/Fizzy"/>
</dbReference>
<dbReference type="EMBL" id="GIIL01002413">
    <property type="protein sequence ID" value="NOV46139.1"/>
    <property type="molecule type" value="Transcribed_RNA"/>
</dbReference>
<dbReference type="GO" id="GO:0010997">
    <property type="term" value="F:anaphase-promoting complex binding"/>
    <property type="evidence" value="ECO:0007669"/>
    <property type="project" value="InterPro"/>
</dbReference>
<dbReference type="GO" id="GO:1905786">
    <property type="term" value="P:positive regulation of anaphase-promoting complex-dependent catabolic process"/>
    <property type="evidence" value="ECO:0007669"/>
    <property type="project" value="TreeGrafter"/>
</dbReference>
<dbReference type="GO" id="GO:0031145">
    <property type="term" value="P:anaphase-promoting complex-dependent catabolic process"/>
    <property type="evidence" value="ECO:0007669"/>
    <property type="project" value="TreeGrafter"/>
</dbReference>
<feature type="repeat" description="WD" evidence="7">
    <location>
        <begin position="251"/>
        <end position="285"/>
    </location>
</feature>
<feature type="repeat" description="WD" evidence="7">
    <location>
        <begin position="327"/>
        <end position="359"/>
    </location>
</feature>
<dbReference type="InterPro" id="IPR001680">
    <property type="entry name" value="WD40_rpt"/>
</dbReference>
<keyword evidence="5" id="KW-0498">Mitosis</keyword>
<dbReference type="SMART" id="SM00320">
    <property type="entry name" value="WD40"/>
    <property type="match status" value="7"/>
</dbReference>
<evidence type="ECO:0000256" key="3">
    <source>
        <dbReference type="ARBA" id="ARBA00022618"/>
    </source>
</evidence>
<keyword evidence="6" id="KW-0131">Cell cycle</keyword>
<dbReference type="AlphaFoldDB" id="A0A6M2DIJ8"/>
<reference evidence="10" key="1">
    <citation type="submission" date="2020-03" db="EMBL/GenBank/DDBJ databases">
        <title>Transcriptomic Profiling of the Digestive Tract of the Rat Flea, Xenopsylla cheopis, Following Blood Feeding and Infection with Yersinia pestis.</title>
        <authorList>
            <person name="Bland D.M."/>
            <person name="Martens C.A."/>
            <person name="Virtaneva K."/>
            <person name="Kanakabandi K."/>
            <person name="Long D."/>
            <person name="Rosenke R."/>
            <person name="Saturday G.A."/>
            <person name="Hoyt F.H."/>
            <person name="Bruno D.P."/>
            <person name="Ribeiro J.M.C."/>
            <person name="Hinnebusch J."/>
        </authorList>
    </citation>
    <scope>NUCLEOTIDE SEQUENCE</scope>
</reference>